<feature type="region of interest" description="Disordered" evidence="1">
    <location>
        <begin position="247"/>
        <end position="287"/>
    </location>
</feature>
<protein>
    <submittedName>
        <fullName evidence="2">Uncharacterized protein</fullName>
    </submittedName>
</protein>
<name>W9GKD7_9MICO</name>
<dbReference type="AlphaFoldDB" id="W9GKD7"/>
<organism evidence="2 3">
    <name type="scientific">Intrasporangium chromatireducens Q5-1</name>
    <dbReference type="NCBI Taxonomy" id="584657"/>
    <lineage>
        <taxon>Bacteria</taxon>
        <taxon>Bacillati</taxon>
        <taxon>Actinomycetota</taxon>
        <taxon>Actinomycetes</taxon>
        <taxon>Micrococcales</taxon>
        <taxon>Intrasporangiaceae</taxon>
        <taxon>Intrasporangium</taxon>
    </lineage>
</organism>
<proteinExistence type="predicted"/>
<reference evidence="3" key="1">
    <citation type="submission" date="2013-08" db="EMBL/GenBank/DDBJ databases">
        <title>Intrasporangium oryzae NRRL B-24470.</title>
        <authorList>
            <person name="Liu H."/>
            <person name="Wang G."/>
        </authorList>
    </citation>
    <scope>NUCLEOTIDE SEQUENCE [LARGE SCALE GENOMIC DNA]</scope>
    <source>
        <strain evidence="3">Q5-1</strain>
    </source>
</reference>
<dbReference type="OrthoDB" id="4849997at2"/>
<sequence length="512" mass="54278">MDAELRVVEAVERAKAALDAQALDALARMQSLAEAMVAAGPVEARAVPVCSEELVALEVATATGLSQREVAVRAELATGPAGRFGRLRELLAEGSVSLRRACQVVEETRHLEHDAVQGLVESVFMPTRDGAGLSADLFRQRLRRAVLRADADAATAAARRRAARKRNGAHAQIFDDGTGQLTIRNDADKIAAAIDRADAAARAARAAGDPRSLDQLRADFLTGAASYGQPCPPGGCCGAEGGAPHAPMSATGPGTPTSGPGHRAAGPCHRAAGTGSQATGHEHHGVDDGPEARPCGFAPDWYASFGHRPAAKVWIVVPVTTALGLDDEPCELPGHGWVAAEQARAIITADGSIWQTMLADLDTGAALRLSRAGYRPTAAMTEHVVAVDGVCRGPGCTVPASRCDLDHDVPYPHGPTDVANLTAKHRQHHRIRTAGFWRAVRDPLDARVTWRTSAGRRYVTYPMDWLEGVRPSRRFGGYDYNPEPSTRRYGPHPHPDHGRPQPPGAAPEPPPF</sequence>
<dbReference type="CDD" id="cd00085">
    <property type="entry name" value="HNHc"/>
    <property type="match status" value="1"/>
</dbReference>
<evidence type="ECO:0000256" key="1">
    <source>
        <dbReference type="SAM" id="MobiDB-lite"/>
    </source>
</evidence>
<dbReference type="EMBL" id="AWQS01000102">
    <property type="protein sequence ID" value="EWT05577.1"/>
    <property type="molecule type" value="Genomic_DNA"/>
</dbReference>
<keyword evidence="3" id="KW-1185">Reference proteome</keyword>
<gene>
    <name evidence="2" type="ORF">N864_03765</name>
</gene>
<dbReference type="PATRIC" id="fig|584657.3.peg.2522"/>
<dbReference type="InterPro" id="IPR003615">
    <property type="entry name" value="HNH_nuc"/>
</dbReference>
<dbReference type="Proteomes" id="UP000019494">
    <property type="component" value="Unassembled WGS sequence"/>
</dbReference>
<evidence type="ECO:0000313" key="3">
    <source>
        <dbReference type="Proteomes" id="UP000019494"/>
    </source>
</evidence>
<dbReference type="RefSeq" id="WP_051518534.1">
    <property type="nucleotide sequence ID" value="NZ_AWQS01000102.1"/>
</dbReference>
<feature type="compositionally biased region" description="Low complexity" evidence="1">
    <location>
        <begin position="247"/>
        <end position="261"/>
    </location>
</feature>
<feature type="compositionally biased region" description="Pro residues" evidence="1">
    <location>
        <begin position="500"/>
        <end position="512"/>
    </location>
</feature>
<feature type="region of interest" description="Disordered" evidence="1">
    <location>
        <begin position="474"/>
        <end position="512"/>
    </location>
</feature>
<accession>W9GKD7</accession>
<comment type="caution">
    <text evidence="2">The sequence shown here is derived from an EMBL/GenBank/DDBJ whole genome shotgun (WGS) entry which is preliminary data.</text>
</comment>
<evidence type="ECO:0000313" key="2">
    <source>
        <dbReference type="EMBL" id="EWT05577.1"/>
    </source>
</evidence>